<dbReference type="InterPro" id="IPR000701">
    <property type="entry name" value="SuccDH_FuR_B_TM-su"/>
</dbReference>
<keyword evidence="18" id="KW-1185">Reference proteome</keyword>
<evidence type="ECO:0000313" key="18">
    <source>
        <dbReference type="Proteomes" id="UP000305887"/>
    </source>
</evidence>
<evidence type="ECO:0000256" key="4">
    <source>
        <dbReference type="ARBA" id="ARBA00005163"/>
    </source>
</evidence>
<keyword evidence="13 16" id="KW-1133">Transmembrane helix</keyword>
<comment type="function">
    <text evidence="2">Membrane-anchoring subunit of succinate dehydrogenase (SDH).</text>
</comment>
<keyword evidence="14" id="KW-0408">Iron</keyword>
<accession>A0A5C4MXS4</accession>
<dbReference type="GO" id="GO:0016020">
    <property type="term" value="C:membrane"/>
    <property type="evidence" value="ECO:0007669"/>
    <property type="project" value="UniProtKB-SubCell"/>
</dbReference>
<evidence type="ECO:0000256" key="12">
    <source>
        <dbReference type="ARBA" id="ARBA00022982"/>
    </source>
</evidence>
<comment type="cofactor">
    <cofactor evidence="1">
        <name>heme</name>
        <dbReference type="ChEBI" id="CHEBI:30413"/>
    </cofactor>
</comment>
<comment type="subunit">
    <text evidence="5">Part of an enzyme complex containing four subunits: a flavoprotein, an iron-sulfur protein, plus two membrane-anchoring proteins, SdhC and SdhD.</text>
</comment>
<evidence type="ECO:0000256" key="14">
    <source>
        <dbReference type="ARBA" id="ARBA00023004"/>
    </source>
</evidence>
<gene>
    <name evidence="17" type="primary">sdhD</name>
    <name evidence="17" type="ORF">FHG66_10195</name>
</gene>
<keyword evidence="9" id="KW-0349">Heme</keyword>
<dbReference type="GO" id="GO:0006099">
    <property type="term" value="P:tricarboxylic acid cycle"/>
    <property type="evidence" value="ECO:0007669"/>
    <property type="project" value="UniProtKB-UniPathway"/>
</dbReference>
<evidence type="ECO:0000256" key="5">
    <source>
        <dbReference type="ARBA" id="ARBA00011558"/>
    </source>
</evidence>
<evidence type="ECO:0000256" key="15">
    <source>
        <dbReference type="ARBA" id="ARBA00023136"/>
    </source>
</evidence>
<evidence type="ECO:0000256" key="13">
    <source>
        <dbReference type="ARBA" id="ARBA00022989"/>
    </source>
</evidence>
<dbReference type="InterPro" id="IPR034804">
    <property type="entry name" value="SQR/QFR_C/D"/>
</dbReference>
<evidence type="ECO:0000256" key="7">
    <source>
        <dbReference type="ARBA" id="ARBA00022448"/>
    </source>
</evidence>
<comment type="caution">
    <text evidence="17">The sequence shown here is derived from an EMBL/GenBank/DDBJ whole genome shotgun (WGS) entry which is preliminary data.</text>
</comment>
<dbReference type="CDD" id="cd03495">
    <property type="entry name" value="SQR_TypeC_SdhD_like"/>
    <property type="match status" value="1"/>
</dbReference>
<dbReference type="OrthoDB" id="9809280at2"/>
<keyword evidence="11" id="KW-0479">Metal-binding</keyword>
<dbReference type="RefSeq" id="WP_139076649.1">
    <property type="nucleotide sequence ID" value="NZ_VDFU01000009.1"/>
</dbReference>
<dbReference type="GO" id="GO:0046872">
    <property type="term" value="F:metal ion binding"/>
    <property type="evidence" value="ECO:0007669"/>
    <property type="project" value="UniProtKB-KW"/>
</dbReference>
<evidence type="ECO:0000256" key="11">
    <source>
        <dbReference type="ARBA" id="ARBA00022723"/>
    </source>
</evidence>
<organism evidence="17 18">
    <name type="scientific">Rubellimicrobium rubrum</name>
    <dbReference type="NCBI Taxonomy" id="2585369"/>
    <lineage>
        <taxon>Bacteria</taxon>
        <taxon>Pseudomonadati</taxon>
        <taxon>Pseudomonadota</taxon>
        <taxon>Alphaproteobacteria</taxon>
        <taxon>Rhodobacterales</taxon>
        <taxon>Roseobacteraceae</taxon>
        <taxon>Rubellimicrobium</taxon>
    </lineage>
</organism>
<keyword evidence="8" id="KW-0816">Tricarboxylic acid cycle</keyword>
<comment type="pathway">
    <text evidence="4">Carbohydrate metabolism; tricarboxylic acid cycle.</text>
</comment>
<comment type="subcellular location">
    <subcellularLocation>
        <location evidence="3">Membrane</location>
        <topology evidence="3">Multi-pass membrane protein</topology>
    </subcellularLocation>
</comment>
<evidence type="ECO:0000256" key="10">
    <source>
        <dbReference type="ARBA" id="ARBA00022692"/>
    </source>
</evidence>
<keyword evidence="12" id="KW-0249">Electron transport</keyword>
<evidence type="ECO:0000256" key="1">
    <source>
        <dbReference type="ARBA" id="ARBA00001971"/>
    </source>
</evidence>
<name>A0A5C4MXS4_9RHOB</name>
<evidence type="ECO:0000256" key="16">
    <source>
        <dbReference type="SAM" id="Phobius"/>
    </source>
</evidence>
<evidence type="ECO:0000256" key="8">
    <source>
        <dbReference type="ARBA" id="ARBA00022532"/>
    </source>
</evidence>
<protein>
    <recommendedName>
        <fullName evidence="6">Succinate dehydrogenase hydrophobic membrane anchor subunit</fullName>
    </recommendedName>
</protein>
<keyword evidence="7" id="KW-0813">Transport</keyword>
<reference evidence="17 18" key="1">
    <citation type="submission" date="2019-06" db="EMBL/GenBank/DDBJ databases">
        <title>YIM 131921 draft genome.</title>
        <authorList>
            <person name="Jiang L."/>
        </authorList>
    </citation>
    <scope>NUCLEOTIDE SEQUENCE [LARGE SCALE GENOMIC DNA]</scope>
    <source>
        <strain evidence="17 18">YIM 131921</strain>
    </source>
</reference>
<evidence type="ECO:0000256" key="6">
    <source>
        <dbReference type="ARBA" id="ARBA00019425"/>
    </source>
</evidence>
<evidence type="ECO:0000256" key="3">
    <source>
        <dbReference type="ARBA" id="ARBA00004141"/>
    </source>
</evidence>
<keyword evidence="15 16" id="KW-0472">Membrane</keyword>
<keyword evidence="10 16" id="KW-0812">Transmembrane</keyword>
<dbReference type="UniPathway" id="UPA00223"/>
<feature type="transmembrane region" description="Helical" evidence="16">
    <location>
        <begin position="31"/>
        <end position="52"/>
    </location>
</feature>
<evidence type="ECO:0000256" key="2">
    <source>
        <dbReference type="ARBA" id="ARBA00004050"/>
    </source>
</evidence>
<sequence>MSRSTSYVTSRKMAENLGASGDGTQHHWHNIVSSIALIVLVPLFIFTFGSVLGRPYEEALAALSHPFVALVIALTLLVGLYHFRLGVQVVLEDYAHGTPRRVMIIAAICVTYAILAIGLFAVARIAL</sequence>
<evidence type="ECO:0000313" key="17">
    <source>
        <dbReference type="EMBL" id="TNC49873.1"/>
    </source>
</evidence>
<dbReference type="Gene3D" id="1.20.1300.10">
    <property type="entry name" value="Fumarate reductase/succinate dehydrogenase, transmembrane subunit"/>
    <property type="match status" value="1"/>
</dbReference>
<dbReference type="InterPro" id="IPR014312">
    <property type="entry name" value="Succ_DH_anchor"/>
</dbReference>
<dbReference type="EMBL" id="VDFU01000009">
    <property type="protein sequence ID" value="TNC49873.1"/>
    <property type="molecule type" value="Genomic_DNA"/>
</dbReference>
<dbReference type="Proteomes" id="UP000305887">
    <property type="component" value="Unassembled WGS sequence"/>
</dbReference>
<evidence type="ECO:0000256" key="9">
    <source>
        <dbReference type="ARBA" id="ARBA00022617"/>
    </source>
</evidence>
<dbReference type="Pfam" id="PF01127">
    <property type="entry name" value="Sdh_cyt"/>
    <property type="match status" value="1"/>
</dbReference>
<dbReference type="SUPFAM" id="SSF81343">
    <property type="entry name" value="Fumarate reductase respiratory complex transmembrane subunits"/>
    <property type="match status" value="1"/>
</dbReference>
<proteinExistence type="predicted"/>
<dbReference type="GO" id="GO:0020037">
    <property type="term" value="F:heme binding"/>
    <property type="evidence" value="ECO:0007669"/>
    <property type="project" value="InterPro"/>
</dbReference>
<feature type="transmembrane region" description="Helical" evidence="16">
    <location>
        <begin position="59"/>
        <end position="83"/>
    </location>
</feature>
<feature type="transmembrane region" description="Helical" evidence="16">
    <location>
        <begin position="103"/>
        <end position="123"/>
    </location>
</feature>
<dbReference type="AlphaFoldDB" id="A0A5C4MXS4"/>
<dbReference type="NCBIfam" id="TIGR02968">
    <property type="entry name" value="succ_dehyd_anc"/>
    <property type="match status" value="1"/>
</dbReference>